<comment type="similarity">
    <text evidence="1 6">Belongs to the glycosyl hydrolase 43 family.</text>
</comment>
<evidence type="ECO:0000256" key="3">
    <source>
        <dbReference type="ARBA" id="ARBA00023295"/>
    </source>
</evidence>
<feature type="active site" description="Proton donor" evidence="4">
    <location>
        <position position="202"/>
    </location>
</feature>
<dbReference type="OrthoDB" id="9801455at2"/>
<dbReference type="Gene3D" id="2.115.10.20">
    <property type="entry name" value="Glycosyl hydrolase domain, family 43"/>
    <property type="match status" value="1"/>
</dbReference>
<dbReference type="SUPFAM" id="SSF49899">
    <property type="entry name" value="Concanavalin A-like lectins/glucanases"/>
    <property type="match status" value="1"/>
</dbReference>
<keyword evidence="3 6" id="KW-0326">Glycosidase</keyword>
<evidence type="ECO:0000313" key="8">
    <source>
        <dbReference type="EMBL" id="RSL35338.1"/>
    </source>
</evidence>
<dbReference type="GO" id="GO:0004553">
    <property type="term" value="F:hydrolase activity, hydrolyzing O-glycosyl compounds"/>
    <property type="evidence" value="ECO:0007669"/>
    <property type="project" value="InterPro"/>
</dbReference>
<evidence type="ECO:0000313" key="9">
    <source>
        <dbReference type="Proteomes" id="UP000275076"/>
    </source>
</evidence>
<dbReference type="Pfam" id="PF17851">
    <property type="entry name" value="GH43_C2"/>
    <property type="match status" value="1"/>
</dbReference>
<dbReference type="InterPro" id="IPR041542">
    <property type="entry name" value="GH43_C2"/>
</dbReference>
<dbReference type="PANTHER" id="PTHR42812">
    <property type="entry name" value="BETA-XYLOSIDASE"/>
    <property type="match status" value="1"/>
</dbReference>
<dbReference type="EMBL" id="RBVX01000001">
    <property type="protein sequence ID" value="RSL35338.1"/>
    <property type="molecule type" value="Genomic_DNA"/>
</dbReference>
<dbReference type="AlphaFoldDB" id="A0A428NAD4"/>
<keyword evidence="9" id="KW-1185">Reference proteome</keyword>
<accession>A0A428NAD4</accession>
<feature type="active site" description="Proton acceptor" evidence="4">
    <location>
        <position position="37"/>
    </location>
</feature>
<dbReference type="InterPro" id="IPR023296">
    <property type="entry name" value="Glyco_hydro_beta-prop_sf"/>
</dbReference>
<dbReference type="InterPro" id="IPR051795">
    <property type="entry name" value="Glycosyl_Hydrlase_43"/>
</dbReference>
<comment type="caution">
    <text evidence="8">The sequence shown here is derived from an EMBL/GenBank/DDBJ whole genome shotgun (WGS) entry which is preliminary data.</text>
</comment>
<dbReference type="RefSeq" id="WP_125553862.1">
    <property type="nucleotide sequence ID" value="NZ_RBVX01000001.1"/>
</dbReference>
<evidence type="ECO:0000256" key="4">
    <source>
        <dbReference type="PIRSR" id="PIRSR606710-1"/>
    </source>
</evidence>
<dbReference type="Proteomes" id="UP000275076">
    <property type="component" value="Unassembled WGS sequence"/>
</dbReference>
<evidence type="ECO:0000259" key="7">
    <source>
        <dbReference type="Pfam" id="PF17851"/>
    </source>
</evidence>
<reference evidence="8 9" key="1">
    <citation type="submission" date="2018-10" db="EMBL/GenBank/DDBJ databases">
        <title>Draft genome sequence of Bacillus salarius IM0101, isolated from a hypersaline soil in Inner Mongolia, China.</title>
        <authorList>
            <person name="Yamprayoonswat W."/>
            <person name="Boonvisut S."/>
            <person name="Jumpathong W."/>
            <person name="Sittihan S."/>
            <person name="Ruangsuj P."/>
            <person name="Wanthongcharoen S."/>
            <person name="Thongpramul N."/>
            <person name="Pimmason S."/>
            <person name="Yu B."/>
            <person name="Yasawong M."/>
        </authorList>
    </citation>
    <scope>NUCLEOTIDE SEQUENCE [LARGE SCALE GENOMIC DNA]</scope>
    <source>
        <strain evidence="8 9">IM0101</strain>
    </source>
</reference>
<dbReference type="PANTHER" id="PTHR42812:SF12">
    <property type="entry name" value="BETA-XYLOSIDASE-RELATED"/>
    <property type="match status" value="1"/>
</dbReference>
<dbReference type="InterPro" id="IPR006710">
    <property type="entry name" value="Glyco_hydro_43"/>
</dbReference>
<keyword evidence="2 6" id="KW-0378">Hydrolase</keyword>
<organism evidence="8 9">
    <name type="scientific">Salibacterium salarium</name>
    <dbReference type="NCBI Taxonomy" id="284579"/>
    <lineage>
        <taxon>Bacteria</taxon>
        <taxon>Bacillati</taxon>
        <taxon>Bacillota</taxon>
        <taxon>Bacilli</taxon>
        <taxon>Bacillales</taxon>
        <taxon>Bacillaceae</taxon>
    </lineage>
</organism>
<dbReference type="SUPFAM" id="SSF75005">
    <property type="entry name" value="Arabinanase/levansucrase/invertase"/>
    <property type="match status" value="1"/>
</dbReference>
<evidence type="ECO:0000256" key="6">
    <source>
        <dbReference type="RuleBase" id="RU361187"/>
    </source>
</evidence>
<evidence type="ECO:0000256" key="1">
    <source>
        <dbReference type="ARBA" id="ARBA00009865"/>
    </source>
</evidence>
<gene>
    <name evidence="8" type="ORF">D7Z54_01890</name>
</gene>
<dbReference type="Pfam" id="PF04616">
    <property type="entry name" value="Glyco_hydro_43"/>
    <property type="match status" value="1"/>
</dbReference>
<dbReference type="GO" id="GO:0005975">
    <property type="term" value="P:carbohydrate metabolic process"/>
    <property type="evidence" value="ECO:0007669"/>
    <property type="project" value="InterPro"/>
</dbReference>
<sequence length="529" mass="60851">MKNDGITDVFRDERALWKADLGNGYYKNPILYADYSDPDVIRVGEDFYMIASSFHMSPCLPILHSKDLVNWTLIHHVMEKLPYSRYDLPRHGEGVWAPSIRYHDGEYWIFFATPDEGVFMCKTNDPSGKWSEPHLVKEAKGWIDPCPFWDNDGNAYLVHAFAKSRSGIKSQLQICKMKQDGTGLLDEGKIIFNGKDHHPTIEGPKMYKRNGYYYIFAPAGGVTDGWQTVLRSESIMGPYQDKVVLEQGDTDINGPHQGGWVETKEGESWFIHFQDKGAYGRITHLQPLYWKKDWPVIGEERKEGVGEPVLSWKKPKISHSAIKNEIIVPQTSDMFDKNSLGLQWQWQANQKRDWWEVIAKENRLRLHAISTMKKDKTLYNLPHILTQKFSAPAFTATTSLFFQPQMDNDYAGLIVLGQRYKGITVKRYGAEWNIVIVDGEHTKDTTREHEEIVYRTNDIPRYFRVEVKSQAVCQFAFSTNGEQFISVGDLFQATPGRWIGAQLGIFCVHKGEGKSSGYTDFHWLQLTNE</sequence>
<dbReference type="Gene3D" id="2.60.120.200">
    <property type="match status" value="1"/>
</dbReference>
<feature type="domain" description="Beta-xylosidase C-terminal Concanavalin A-like" evidence="7">
    <location>
        <begin position="332"/>
        <end position="525"/>
    </location>
</feature>
<feature type="site" description="Important for catalytic activity, responsible for pKa modulation of the active site Glu and correct orientation of both the proton donor and substrate" evidence="5">
    <location>
        <position position="144"/>
    </location>
</feature>
<dbReference type="CDD" id="cd09001">
    <property type="entry name" value="GH43_FsAxh1-like"/>
    <property type="match status" value="1"/>
</dbReference>
<evidence type="ECO:0000256" key="5">
    <source>
        <dbReference type="PIRSR" id="PIRSR606710-2"/>
    </source>
</evidence>
<name>A0A428NAD4_9BACI</name>
<protein>
    <submittedName>
        <fullName evidence="8">Glycoside hydrolase</fullName>
    </submittedName>
</protein>
<evidence type="ECO:0000256" key="2">
    <source>
        <dbReference type="ARBA" id="ARBA00022801"/>
    </source>
</evidence>
<proteinExistence type="inferred from homology"/>
<dbReference type="InterPro" id="IPR013320">
    <property type="entry name" value="ConA-like_dom_sf"/>
</dbReference>